<sequence length="321" mass="37122">MMEFQKKRKIEAVVMEKGDSPVRRWEDLDINILVTILLSFDLFQLIYAIPQVCRAWRLVCCDPLLWKTLDLSVLQSNFIRLPLKPYVYVDSPSEKKLTGLLNICLNLSRGNIQTLIFHTNLYVNDNQLTFAAERCPRLKRLVMPFWNKIKKRTMCRAIHIWKDLESLTMPSINNPARVIEEIGRSCQNFSALKIMGTCDMLFASALASFLPNLEVLSVRCTVLSKPALAIILEELKKLKVLNISHCIITEDPEDPPLEPMNILTELDESILEKASRLDKFLTCMSDSCIMCQRALNDQGFMRWYKYEEDLWKVDEVKSLAV</sequence>
<protein>
    <recommendedName>
        <fullName evidence="1">F-box domain-containing protein</fullName>
    </recommendedName>
</protein>
<evidence type="ECO:0000313" key="3">
    <source>
        <dbReference type="Proteomes" id="UP001234989"/>
    </source>
</evidence>
<evidence type="ECO:0000313" key="2">
    <source>
        <dbReference type="EMBL" id="WMV20467.1"/>
    </source>
</evidence>
<accession>A0AAF0TH99</accession>
<feature type="domain" description="F-box" evidence="1">
    <location>
        <begin position="46"/>
        <end position="71"/>
    </location>
</feature>
<dbReference type="PANTHER" id="PTHR38926:SF63">
    <property type="entry name" value="F-BOX DOMAIN-CONTAINING PROTEIN"/>
    <property type="match status" value="1"/>
</dbReference>
<dbReference type="InterPro" id="IPR032675">
    <property type="entry name" value="LRR_dom_sf"/>
</dbReference>
<dbReference type="Gene3D" id="1.20.1280.50">
    <property type="match status" value="1"/>
</dbReference>
<dbReference type="SUPFAM" id="SSF81383">
    <property type="entry name" value="F-box domain"/>
    <property type="match status" value="1"/>
</dbReference>
<dbReference type="InterPro" id="IPR036047">
    <property type="entry name" value="F-box-like_dom_sf"/>
</dbReference>
<organism evidence="2 3">
    <name type="scientific">Solanum verrucosum</name>
    <dbReference type="NCBI Taxonomy" id="315347"/>
    <lineage>
        <taxon>Eukaryota</taxon>
        <taxon>Viridiplantae</taxon>
        <taxon>Streptophyta</taxon>
        <taxon>Embryophyta</taxon>
        <taxon>Tracheophyta</taxon>
        <taxon>Spermatophyta</taxon>
        <taxon>Magnoliopsida</taxon>
        <taxon>eudicotyledons</taxon>
        <taxon>Gunneridae</taxon>
        <taxon>Pentapetalae</taxon>
        <taxon>asterids</taxon>
        <taxon>lamiids</taxon>
        <taxon>Solanales</taxon>
        <taxon>Solanaceae</taxon>
        <taxon>Solanoideae</taxon>
        <taxon>Solaneae</taxon>
        <taxon>Solanum</taxon>
    </lineage>
</organism>
<gene>
    <name evidence="2" type="ORF">MTR67_013852</name>
</gene>
<dbReference type="AlphaFoldDB" id="A0AAF0TH99"/>
<keyword evidence="3" id="KW-1185">Reference proteome</keyword>
<dbReference type="SUPFAM" id="SSF52047">
    <property type="entry name" value="RNI-like"/>
    <property type="match status" value="1"/>
</dbReference>
<dbReference type="EMBL" id="CP133614">
    <property type="protein sequence ID" value="WMV20467.1"/>
    <property type="molecule type" value="Genomic_DNA"/>
</dbReference>
<dbReference type="InterPro" id="IPR001810">
    <property type="entry name" value="F-box_dom"/>
</dbReference>
<name>A0AAF0TH99_SOLVR</name>
<dbReference type="Gene3D" id="3.80.10.10">
    <property type="entry name" value="Ribonuclease Inhibitor"/>
    <property type="match status" value="1"/>
</dbReference>
<dbReference type="Proteomes" id="UP001234989">
    <property type="component" value="Chromosome 3"/>
</dbReference>
<evidence type="ECO:0000259" key="1">
    <source>
        <dbReference type="Pfam" id="PF12937"/>
    </source>
</evidence>
<proteinExistence type="predicted"/>
<dbReference type="Pfam" id="PF12937">
    <property type="entry name" value="F-box-like"/>
    <property type="match status" value="1"/>
</dbReference>
<reference evidence="2" key="1">
    <citation type="submission" date="2023-08" db="EMBL/GenBank/DDBJ databases">
        <title>A de novo genome assembly of Solanum verrucosum Schlechtendal, a Mexican diploid species geographically isolated from the other diploid A-genome species in potato relatives.</title>
        <authorList>
            <person name="Hosaka K."/>
        </authorList>
    </citation>
    <scope>NUCLEOTIDE SEQUENCE</scope>
    <source>
        <tissue evidence="2">Young leaves</tissue>
    </source>
</reference>
<dbReference type="PANTHER" id="PTHR38926">
    <property type="entry name" value="F-BOX DOMAIN CONTAINING PROTEIN, EXPRESSED"/>
    <property type="match status" value="1"/>
</dbReference>